<evidence type="ECO:0000313" key="1">
    <source>
        <dbReference type="EMBL" id="MFC0262720.1"/>
    </source>
</evidence>
<gene>
    <name evidence="1" type="ORF">ACFFIP_08505</name>
</gene>
<keyword evidence="2" id="KW-1185">Reference proteome</keyword>
<name>A0ABV6FS78_9BACT</name>
<comment type="caution">
    <text evidence="1">The sequence shown here is derived from an EMBL/GenBank/DDBJ whole genome shotgun (WGS) entry which is preliminary data.</text>
</comment>
<evidence type="ECO:0000313" key="2">
    <source>
        <dbReference type="Proteomes" id="UP001589797"/>
    </source>
</evidence>
<protein>
    <recommendedName>
        <fullName evidence="3">YARHG domain-containing protein</fullName>
    </recommendedName>
</protein>
<evidence type="ECO:0008006" key="3">
    <source>
        <dbReference type="Google" id="ProtNLM"/>
    </source>
</evidence>
<dbReference type="EMBL" id="JBHLWI010000022">
    <property type="protein sequence ID" value="MFC0262720.1"/>
    <property type="molecule type" value="Genomic_DNA"/>
</dbReference>
<organism evidence="1 2">
    <name type="scientific">Fontibacter flavus</name>
    <dbReference type="NCBI Taxonomy" id="654838"/>
    <lineage>
        <taxon>Bacteria</taxon>
        <taxon>Pseudomonadati</taxon>
        <taxon>Bacteroidota</taxon>
        <taxon>Cytophagia</taxon>
        <taxon>Cytophagales</taxon>
        <taxon>Cyclobacteriaceae</taxon>
        <taxon>Fontibacter</taxon>
    </lineage>
</organism>
<reference evidence="1 2" key="1">
    <citation type="submission" date="2024-09" db="EMBL/GenBank/DDBJ databases">
        <authorList>
            <person name="Sun Q."/>
            <person name="Mori K."/>
        </authorList>
    </citation>
    <scope>NUCLEOTIDE SEQUENCE [LARGE SCALE GENOMIC DNA]</scope>
    <source>
        <strain evidence="1 2">CCM 7650</strain>
    </source>
</reference>
<proteinExistence type="predicted"/>
<dbReference type="Proteomes" id="UP001589797">
    <property type="component" value="Unassembled WGS sequence"/>
</dbReference>
<dbReference type="RefSeq" id="WP_382387164.1">
    <property type="nucleotide sequence ID" value="NZ_JBHLWI010000022.1"/>
</dbReference>
<accession>A0ABV6FS78</accession>
<sequence length="334" mass="39060">MIIQFSAFPTASAQNGGIPPIFSEEEPLDLKLKFSFKETKSRKGEGGYNPNILLYRQGGDTWDSLHISLRARGNFRRDKCYFTPIKIKMKSKEAKNTPFQGNKTLKMVLPCQNAKDANDYLIKEYITYKLFEPISEYHFNTKLVNLSLTDEGNKQQKSYDLKAILIEDDELIAQRFNGNLVKDLNLHPLRMKDTVSVIHDFYQFFIGNVDWSSNAQHNVTVMKLMDNSYIPLIYDFDMSGFVNAPYSETPEFLPITSVRTRLYRGFCRDEALFEFVRAHYLEKETEVWASFESSSKEINPREITEMKKYITEFYDILKNDKRFREEIFSACRTQ</sequence>